<dbReference type="Gene3D" id="3.40.50.150">
    <property type="entry name" value="Vaccinia Virus protein VP39"/>
    <property type="match status" value="1"/>
</dbReference>
<reference evidence="3" key="1">
    <citation type="submission" date="2021-04" db="EMBL/GenBank/DDBJ databases">
        <title>A novel Synergistetes isolate from a pyrite-forming mixed culture.</title>
        <authorList>
            <person name="Bunk B."/>
            <person name="Sproer C."/>
            <person name="Spring S."/>
            <person name="Pester M."/>
        </authorList>
    </citation>
    <scope>NUCLEOTIDE SEQUENCE [LARGE SCALE GENOMIC DNA]</scope>
    <source>
        <strain evidence="3">J.5.4.2-T.3.5.2</strain>
    </source>
</reference>
<dbReference type="AlphaFoldDB" id="A0A9Q7F0N9"/>
<dbReference type="GO" id="GO:0008168">
    <property type="term" value="F:methyltransferase activity"/>
    <property type="evidence" value="ECO:0007669"/>
    <property type="project" value="UniProtKB-KW"/>
</dbReference>
<evidence type="ECO:0000259" key="1">
    <source>
        <dbReference type="Pfam" id="PF13649"/>
    </source>
</evidence>
<protein>
    <submittedName>
        <fullName evidence="2">Class I SAM-dependent methyltransferase</fullName>
    </submittedName>
</protein>
<dbReference type="InterPro" id="IPR029063">
    <property type="entry name" value="SAM-dependent_MTases_sf"/>
</dbReference>
<keyword evidence="2" id="KW-0489">Methyltransferase</keyword>
<evidence type="ECO:0000313" key="2">
    <source>
        <dbReference type="EMBL" id="QTX33252.1"/>
    </source>
</evidence>
<dbReference type="SUPFAM" id="SSF53335">
    <property type="entry name" value="S-adenosyl-L-methionine-dependent methyltransferases"/>
    <property type="match status" value="1"/>
</dbReference>
<dbReference type="InterPro" id="IPR041698">
    <property type="entry name" value="Methyltransf_25"/>
</dbReference>
<keyword evidence="2" id="KW-0808">Transferase</keyword>
<gene>
    <name evidence="2" type="ORF">KAR29_05020</name>
</gene>
<sequence length="223" mass="25677">MEENYYAEKLHSGKLYQVYQTEIPRVRQYLEAEIDFVRKGLRGRERVLEVGAGYGRILKELASHARALVGVDISEESVGFGREWSKEIPNLRLHVMDANVLDFKEEFDRVLCLQNGLSAIKGDPFDLVRRCLRSLTVGGKAYFSTYSPRFWEWRVAWFREQAGKGLLGEIDEERTKDGVIVCKDGFRAVTFDGGDLERFGERTGYGYRVEEVDESSLFLIVEK</sequence>
<dbReference type="Proteomes" id="UP000671879">
    <property type="component" value="Chromosome"/>
</dbReference>
<dbReference type="CDD" id="cd02440">
    <property type="entry name" value="AdoMet_MTases"/>
    <property type="match status" value="1"/>
</dbReference>
<dbReference type="Pfam" id="PF13649">
    <property type="entry name" value="Methyltransf_25"/>
    <property type="match status" value="1"/>
</dbReference>
<organism evidence="2 3">
    <name type="scientific">Aminithiophilus ramosus</name>
    <dbReference type="NCBI Taxonomy" id="3029084"/>
    <lineage>
        <taxon>Bacteria</taxon>
        <taxon>Thermotogati</taxon>
        <taxon>Synergistota</taxon>
        <taxon>Synergistia</taxon>
        <taxon>Synergistales</taxon>
        <taxon>Aminithiophilaceae</taxon>
        <taxon>Aminithiophilus</taxon>
    </lineage>
</organism>
<keyword evidence="3" id="KW-1185">Reference proteome</keyword>
<proteinExistence type="predicted"/>
<dbReference type="GO" id="GO:0032259">
    <property type="term" value="P:methylation"/>
    <property type="evidence" value="ECO:0007669"/>
    <property type="project" value="UniProtKB-KW"/>
</dbReference>
<dbReference type="KEGG" id="aram:KAR29_05020"/>
<accession>A0A9Q7F0N9</accession>
<feature type="domain" description="Methyltransferase" evidence="1">
    <location>
        <begin position="47"/>
        <end position="139"/>
    </location>
</feature>
<dbReference type="RefSeq" id="WP_274374531.1">
    <property type="nucleotide sequence ID" value="NZ_CP072943.1"/>
</dbReference>
<evidence type="ECO:0000313" key="3">
    <source>
        <dbReference type="Proteomes" id="UP000671879"/>
    </source>
</evidence>
<dbReference type="EMBL" id="CP072943">
    <property type="protein sequence ID" value="QTX33252.1"/>
    <property type="molecule type" value="Genomic_DNA"/>
</dbReference>
<name>A0A9Q7F0N9_9BACT</name>